<evidence type="ECO:0000259" key="1">
    <source>
        <dbReference type="Pfam" id="PF00535"/>
    </source>
</evidence>
<dbReference type="GO" id="GO:0016740">
    <property type="term" value="F:transferase activity"/>
    <property type="evidence" value="ECO:0007669"/>
    <property type="project" value="UniProtKB-KW"/>
</dbReference>
<dbReference type="AlphaFoldDB" id="I2Q7K0"/>
<reference evidence="2" key="1">
    <citation type="submission" date="2011-11" db="EMBL/GenBank/DDBJ databases">
        <title>Improved High-Quality Draft sequence of Desulfovibrio sp. U5L.</title>
        <authorList>
            <consortium name="US DOE Joint Genome Institute"/>
            <person name="Lucas S."/>
            <person name="Han J."/>
            <person name="Lapidus A."/>
            <person name="Cheng J.-F."/>
            <person name="Goodwin L."/>
            <person name="Pitluck S."/>
            <person name="Peters L."/>
            <person name="Ovchinnikova G."/>
            <person name="Held B."/>
            <person name="Detter J.C."/>
            <person name="Han C."/>
            <person name="Tapia R."/>
            <person name="Land M."/>
            <person name="Hauser L."/>
            <person name="Kyrpides N."/>
            <person name="Ivanova N."/>
            <person name="Pagani I."/>
            <person name="Gabster J."/>
            <person name="Walker C."/>
            <person name="Stolyar S."/>
            <person name="Stahl D."/>
            <person name="Arkin A."/>
            <person name="Dehal P."/>
            <person name="Hazen T."/>
            <person name="Woyke T."/>
        </authorList>
    </citation>
    <scope>NUCLEOTIDE SEQUENCE [LARGE SCALE GENOMIC DNA]</scope>
    <source>
        <strain evidence="2">U5L</strain>
    </source>
</reference>
<sequence>MPPPVVSVIVPAFNQGQYLRACLDSLWFQDYPELEIVVVNDGATDETPGVLAAFRHDLDNLTTSYASRYDAPTDTLERTYHPVYPREGRSLRVVTHTRNRGLAAALNSGVAAATGTYCTYVPCDDLAYPHMLSSLVAALEERAADFAYADMHIVDDAMHVLRHFKLPDYSFAACFGDWYLCGVCKLYARALHARFGGYDETLLAHDHELFQRFALGGARFTHVPKALMAVRDHPAHRQVDIHAPTSWNRLLEESKVLVGEARAHPGRTQPA</sequence>
<name>I2Q7K0_9BACT</name>
<dbReference type="InterPro" id="IPR050834">
    <property type="entry name" value="Glycosyltransf_2"/>
</dbReference>
<dbReference type="HOGENOM" id="CLU_025996_0_7_7"/>
<dbReference type="SUPFAM" id="SSF53448">
    <property type="entry name" value="Nucleotide-diphospho-sugar transferases"/>
    <property type="match status" value="1"/>
</dbReference>
<dbReference type="eggNOG" id="COG1216">
    <property type="taxonomic scope" value="Bacteria"/>
</dbReference>
<gene>
    <name evidence="2" type="ORF">DesU5LDRAFT_0031</name>
</gene>
<dbReference type="Gene3D" id="3.90.550.10">
    <property type="entry name" value="Spore Coat Polysaccharide Biosynthesis Protein SpsA, Chain A"/>
    <property type="match status" value="1"/>
</dbReference>
<feature type="domain" description="Glycosyltransferase 2-like" evidence="1">
    <location>
        <begin position="7"/>
        <end position="56"/>
    </location>
</feature>
<proteinExistence type="predicted"/>
<dbReference type="InterPro" id="IPR001173">
    <property type="entry name" value="Glyco_trans_2-like"/>
</dbReference>
<evidence type="ECO:0000313" key="2">
    <source>
        <dbReference type="EMBL" id="EIG55756.1"/>
    </source>
</evidence>
<dbReference type="InterPro" id="IPR029044">
    <property type="entry name" value="Nucleotide-diphossugar_trans"/>
</dbReference>
<feature type="domain" description="Glycosyltransferase 2-like" evidence="1">
    <location>
        <begin position="87"/>
        <end position="160"/>
    </location>
</feature>
<dbReference type="PANTHER" id="PTHR43685">
    <property type="entry name" value="GLYCOSYLTRANSFERASE"/>
    <property type="match status" value="1"/>
</dbReference>
<dbReference type="PANTHER" id="PTHR43685:SF2">
    <property type="entry name" value="GLYCOSYLTRANSFERASE 2-LIKE DOMAIN-CONTAINING PROTEIN"/>
    <property type="match status" value="1"/>
</dbReference>
<protein>
    <submittedName>
        <fullName evidence="2">Glycosyl transferase</fullName>
    </submittedName>
</protein>
<dbReference type="STRING" id="596152.DesU5LDRAFT_0031"/>
<organism evidence="2">
    <name type="scientific">Desulfovibrio sp. U5L</name>
    <dbReference type="NCBI Taxonomy" id="596152"/>
    <lineage>
        <taxon>Bacteria</taxon>
        <taxon>Pseudomonadati</taxon>
        <taxon>Thermodesulfobacteriota</taxon>
        <taxon>Desulfovibrionia</taxon>
        <taxon>Desulfovibrionales</taxon>
        <taxon>Desulfovibrionaceae</taxon>
        <taxon>Desulfovibrio</taxon>
    </lineage>
</organism>
<dbReference type="EMBL" id="JH600067">
    <property type="protein sequence ID" value="EIG55756.1"/>
    <property type="molecule type" value="Genomic_DNA"/>
</dbReference>
<dbReference type="Pfam" id="PF00535">
    <property type="entry name" value="Glycos_transf_2"/>
    <property type="match status" value="2"/>
</dbReference>
<keyword evidence="2" id="KW-0808">Transferase</keyword>
<accession>I2Q7K0</accession>
<dbReference type="OrthoDB" id="5379872at2"/>